<feature type="transmembrane region" description="Helical" evidence="10">
    <location>
        <begin position="44"/>
        <end position="65"/>
    </location>
</feature>
<accession>A0AAW1IAD5</accession>
<evidence type="ECO:0000313" key="11">
    <source>
        <dbReference type="EMBL" id="KAK9686025.1"/>
    </source>
</evidence>
<proteinExistence type="predicted"/>
<sequence>MFNLNFLQNDSFYADDAKKCLLVSKTILNLLKFWPEYFNNTTKICFVTITTVYTFLQFSLLVYLVTGVDDVASLTRTMSVFVLGMQIMVKMTILFFRSKDLYDILKTVRYEFWPSNISGDELRVKIKSHIDVLLYTCILTYIGATYFLLLIILTPLIDGIRQLPYITWYPFNWAETPTFEVLYILEGCINFLNGVIVCGTDFLYHALCANCTAQFQLLCDVLQQIGRGSEKEIAEKLLRIPGVSYEPVFNKEYEDERRLLVLCIKHHQKLLNIASKLTGIFEFVHFSQLIAIVGGMGAVCFLITNVGISLYDYYVA</sequence>
<dbReference type="InterPro" id="IPR004117">
    <property type="entry name" value="7tm6_olfct_rcpt"/>
</dbReference>
<keyword evidence="8 11" id="KW-0675">Receptor</keyword>
<dbReference type="Proteomes" id="UP001458880">
    <property type="component" value="Unassembled WGS sequence"/>
</dbReference>
<comment type="caution">
    <text evidence="11">The sequence shown here is derived from an EMBL/GenBank/DDBJ whole genome shotgun (WGS) entry which is preliminary data.</text>
</comment>
<evidence type="ECO:0000256" key="3">
    <source>
        <dbReference type="ARBA" id="ARBA00022606"/>
    </source>
</evidence>
<evidence type="ECO:0000256" key="1">
    <source>
        <dbReference type="ARBA" id="ARBA00004651"/>
    </source>
</evidence>
<dbReference type="GO" id="GO:0005886">
    <property type="term" value="C:plasma membrane"/>
    <property type="evidence" value="ECO:0007669"/>
    <property type="project" value="UniProtKB-SubCell"/>
</dbReference>
<feature type="transmembrane region" description="Helical" evidence="10">
    <location>
        <begin position="289"/>
        <end position="311"/>
    </location>
</feature>
<keyword evidence="5" id="KW-0552">Olfaction</keyword>
<gene>
    <name evidence="11" type="ORF">QE152_g37503</name>
</gene>
<dbReference type="PANTHER" id="PTHR21137">
    <property type="entry name" value="ODORANT RECEPTOR"/>
    <property type="match status" value="1"/>
</dbReference>
<evidence type="ECO:0000256" key="2">
    <source>
        <dbReference type="ARBA" id="ARBA00022475"/>
    </source>
</evidence>
<evidence type="ECO:0000256" key="8">
    <source>
        <dbReference type="ARBA" id="ARBA00023170"/>
    </source>
</evidence>
<evidence type="ECO:0000256" key="6">
    <source>
        <dbReference type="ARBA" id="ARBA00022989"/>
    </source>
</evidence>
<evidence type="ECO:0000256" key="5">
    <source>
        <dbReference type="ARBA" id="ARBA00022725"/>
    </source>
</evidence>
<dbReference type="GO" id="GO:0004984">
    <property type="term" value="F:olfactory receptor activity"/>
    <property type="evidence" value="ECO:0007669"/>
    <property type="project" value="InterPro"/>
</dbReference>
<keyword evidence="3" id="KW-0716">Sensory transduction</keyword>
<evidence type="ECO:0000313" key="12">
    <source>
        <dbReference type="Proteomes" id="UP001458880"/>
    </source>
</evidence>
<comment type="subcellular location">
    <subcellularLocation>
        <location evidence="1">Cell membrane</location>
        <topology evidence="1">Multi-pass membrane protein</topology>
    </subcellularLocation>
</comment>
<dbReference type="AlphaFoldDB" id="A0AAW1IAD5"/>
<protein>
    <submittedName>
        <fullName evidence="11">7tm Odorant receptor</fullName>
    </submittedName>
</protein>
<keyword evidence="2" id="KW-1003">Cell membrane</keyword>
<keyword evidence="9" id="KW-0807">Transducer</keyword>
<dbReference type="Pfam" id="PF02949">
    <property type="entry name" value="7tm_6"/>
    <property type="match status" value="1"/>
</dbReference>
<organism evidence="11 12">
    <name type="scientific">Popillia japonica</name>
    <name type="common">Japanese beetle</name>
    <dbReference type="NCBI Taxonomy" id="7064"/>
    <lineage>
        <taxon>Eukaryota</taxon>
        <taxon>Metazoa</taxon>
        <taxon>Ecdysozoa</taxon>
        <taxon>Arthropoda</taxon>
        <taxon>Hexapoda</taxon>
        <taxon>Insecta</taxon>
        <taxon>Pterygota</taxon>
        <taxon>Neoptera</taxon>
        <taxon>Endopterygota</taxon>
        <taxon>Coleoptera</taxon>
        <taxon>Polyphaga</taxon>
        <taxon>Scarabaeiformia</taxon>
        <taxon>Scarabaeidae</taxon>
        <taxon>Rutelinae</taxon>
        <taxon>Popillia</taxon>
    </lineage>
</organism>
<evidence type="ECO:0000256" key="7">
    <source>
        <dbReference type="ARBA" id="ARBA00023136"/>
    </source>
</evidence>
<keyword evidence="4 10" id="KW-0812">Transmembrane</keyword>
<keyword evidence="7 10" id="KW-0472">Membrane</keyword>
<feature type="transmembrane region" description="Helical" evidence="10">
    <location>
        <begin position="77"/>
        <end position="96"/>
    </location>
</feature>
<feature type="transmembrane region" description="Helical" evidence="10">
    <location>
        <begin position="132"/>
        <end position="157"/>
    </location>
</feature>
<reference evidence="11 12" key="1">
    <citation type="journal article" date="2024" name="BMC Genomics">
        <title>De novo assembly and annotation of Popillia japonica's genome with initial clues to its potential as an invasive pest.</title>
        <authorList>
            <person name="Cucini C."/>
            <person name="Boschi S."/>
            <person name="Funari R."/>
            <person name="Cardaioli E."/>
            <person name="Iannotti N."/>
            <person name="Marturano G."/>
            <person name="Paoli F."/>
            <person name="Bruttini M."/>
            <person name="Carapelli A."/>
            <person name="Frati F."/>
            <person name="Nardi F."/>
        </authorList>
    </citation>
    <scope>NUCLEOTIDE SEQUENCE [LARGE SCALE GENOMIC DNA]</scope>
    <source>
        <strain evidence="11">DMR45628</strain>
    </source>
</reference>
<evidence type="ECO:0000256" key="10">
    <source>
        <dbReference type="SAM" id="Phobius"/>
    </source>
</evidence>
<dbReference type="PANTHER" id="PTHR21137:SF35">
    <property type="entry name" value="ODORANT RECEPTOR 19A-RELATED"/>
    <property type="match status" value="1"/>
</dbReference>
<dbReference type="EMBL" id="JASPKY010000734">
    <property type="protein sequence ID" value="KAK9686025.1"/>
    <property type="molecule type" value="Genomic_DNA"/>
</dbReference>
<dbReference type="GO" id="GO:0005549">
    <property type="term" value="F:odorant binding"/>
    <property type="evidence" value="ECO:0007669"/>
    <property type="project" value="InterPro"/>
</dbReference>
<evidence type="ECO:0000256" key="4">
    <source>
        <dbReference type="ARBA" id="ARBA00022692"/>
    </source>
</evidence>
<keyword evidence="6 10" id="KW-1133">Transmembrane helix</keyword>
<name>A0AAW1IAD5_POPJA</name>
<keyword evidence="12" id="KW-1185">Reference proteome</keyword>
<dbReference type="GO" id="GO:0007165">
    <property type="term" value="P:signal transduction"/>
    <property type="evidence" value="ECO:0007669"/>
    <property type="project" value="UniProtKB-KW"/>
</dbReference>
<evidence type="ECO:0000256" key="9">
    <source>
        <dbReference type="ARBA" id="ARBA00023224"/>
    </source>
</evidence>